<reference evidence="1" key="2">
    <citation type="submission" date="2023-05" db="EMBL/GenBank/DDBJ databases">
        <authorList>
            <person name="Schelkunov M.I."/>
        </authorList>
    </citation>
    <scope>NUCLEOTIDE SEQUENCE</scope>
    <source>
        <strain evidence="1">Hsosn_3</strain>
        <tissue evidence="1">Leaf</tissue>
    </source>
</reference>
<dbReference type="Proteomes" id="UP001237642">
    <property type="component" value="Unassembled WGS sequence"/>
</dbReference>
<sequence>MWELNKVSQEGKVMYWATQFYILDVKDPHITVKIRVRGMYLKLPKSVSYGGTWKLFVIDGNHNHSFPTYNVGRSIISRLSEDEKIKAKEMTRAHVPPSQILISIKKENKDNLTTVKQMYNYRQTI</sequence>
<dbReference type="AlphaFoldDB" id="A0AAD8MSI2"/>
<comment type="caution">
    <text evidence="1">The sequence shown here is derived from an EMBL/GenBank/DDBJ whole genome shotgun (WGS) entry which is preliminary data.</text>
</comment>
<evidence type="ECO:0000313" key="1">
    <source>
        <dbReference type="EMBL" id="KAK1382383.1"/>
    </source>
</evidence>
<evidence type="ECO:0000313" key="2">
    <source>
        <dbReference type="Proteomes" id="UP001237642"/>
    </source>
</evidence>
<keyword evidence="2" id="KW-1185">Reference proteome</keyword>
<accession>A0AAD8MSI2</accession>
<dbReference type="EMBL" id="JAUIZM010000005">
    <property type="protein sequence ID" value="KAK1382383.1"/>
    <property type="molecule type" value="Genomic_DNA"/>
</dbReference>
<gene>
    <name evidence="1" type="ORF">POM88_020118</name>
</gene>
<protein>
    <recommendedName>
        <fullName evidence="3">Protein FAR1-RELATED SEQUENCE</fullName>
    </recommendedName>
</protein>
<evidence type="ECO:0008006" key="3">
    <source>
        <dbReference type="Google" id="ProtNLM"/>
    </source>
</evidence>
<organism evidence="1 2">
    <name type="scientific">Heracleum sosnowskyi</name>
    <dbReference type="NCBI Taxonomy" id="360622"/>
    <lineage>
        <taxon>Eukaryota</taxon>
        <taxon>Viridiplantae</taxon>
        <taxon>Streptophyta</taxon>
        <taxon>Embryophyta</taxon>
        <taxon>Tracheophyta</taxon>
        <taxon>Spermatophyta</taxon>
        <taxon>Magnoliopsida</taxon>
        <taxon>eudicotyledons</taxon>
        <taxon>Gunneridae</taxon>
        <taxon>Pentapetalae</taxon>
        <taxon>asterids</taxon>
        <taxon>campanulids</taxon>
        <taxon>Apiales</taxon>
        <taxon>Apiaceae</taxon>
        <taxon>Apioideae</taxon>
        <taxon>apioid superclade</taxon>
        <taxon>Tordylieae</taxon>
        <taxon>Tordyliinae</taxon>
        <taxon>Heracleum</taxon>
    </lineage>
</organism>
<reference evidence="1" key="1">
    <citation type="submission" date="2023-02" db="EMBL/GenBank/DDBJ databases">
        <title>Genome of toxic invasive species Heracleum sosnowskyi carries increased number of genes despite the absence of recent whole-genome duplications.</title>
        <authorList>
            <person name="Schelkunov M."/>
            <person name="Shtratnikova V."/>
            <person name="Makarenko M."/>
            <person name="Klepikova A."/>
            <person name="Omelchenko D."/>
            <person name="Novikova G."/>
            <person name="Obukhova E."/>
            <person name="Bogdanov V."/>
            <person name="Penin A."/>
            <person name="Logacheva M."/>
        </authorList>
    </citation>
    <scope>NUCLEOTIDE SEQUENCE</scope>
    <source>
        <strain evidence="1">Hsosn_3</strain>
        <tissue evidence="1">Leaf</tissue>
    </source>
</reference>
<name>A0AAD8MSI2_9APIA</name>
<proteinExistence type="predicted"/>